<evidence type="ECO:0000256" key="1">
    <source>
        <dbReference type="SAM" id="Phobius"/>
    </source>
</evidence>
<dbReference type="InterPro" id="IPR013901">
    <property type="entry name" value="Anthrone_oxy"/>
</dbReference>
<keyword evidence="3" id="KW-1185">Reference proteome</keyword>
<gene>
    <name evidence="2" type="ORF">GCM10022207_13830</name>
</gene>
<keyword evidence="1" id="KW-0812">Transmembrane</keyword>
<feature type="transmembrane region" description="Helical" evidence="1">
    <location>
        <begin position="88"/>
        <end position="108"/>
    </location>
</feature>
<protein>
    <recommendedName>
        <fullName evidence="4">DUF1772 domain-containing protein</fullName>
    </recommendedName>
</protein>
<proteinExistence type="predicted"/>
<evidence type="ECO:0000313" key="2">
    <source>
        <dbReference type="EMBL" id="GAA3852442.1"/>
    </source>
</evidence>
<dbReference type="Proteomes" id="UP001501563">
    <property type="component" value="Unassembled WGS sequence"/>
</dbReference>
<organism evidence="2 3">
    <name type="scientific">Streptomyces lannensis</name>
    <dbReference type="NCBI Taxonomy" id="766498"/>
    <lineage>
        <taxon>Bacteria</taxon>
        <taxon>Bacillati</taxon>
        <taxon>Actinomycetota</taxon>
        <taxon>Actinomycetes</taxon>
        <taxon>Kitasatosporales</taxon>
        <taxon>Streptomycetaceae</taxon>
        <taxon>Streptomyces</taxon>
    </lineage>
</organism>
<keyword evidence="1" id="KW-1133">Transmembrane helix</keyword>
<comment type="caution">
    <text evidence="2">The sequence shown here is derived from an EMBL/GenBank/DDBJ whole genome shotgun (WGS) entry which is preliminary data.</text>
</comment>
<name>A0ABP7JSP4_9ACTN</name>
<sequence>MTDAAFVKTVRYTSLLCCAILSGVAVTVLFLELALRQLTGPAYIRVRQVEFGFFTWYIGAVTVPTLVAVVMLVLHARRAHSAVLRPSVVALVLLLLALLVTLVVNGPVNVQESGWNALTPPADWARVRDRWQIAHAVRTVAIVLALGFLGVAVPDRPAPVSSGHGGAET</sequence>
<feature type="transmembrane region" description="Helical" evidence="1">
    <location>
        <begin position="133"/>
        <end position="153"/>
    </location>
</feature>
<dbReference type="Pfam" id="PF08592">
    <property type="entry name" value="Anthrone_oxy"/>
    <property type="match status" value="1"/>
</dbReference>
<feature type="transmembrane region" description="Helical" evidence="1">
    <location>
        <begin position="54"/>
        <end position="76"/>
    </location>
</feature>
<evidence type="ECO:0008006" key="4">
    <source>
        <dbReference type="Google" id="ProtNLM"/>
    </source>
</evidence>
<dbReference type="EMBL" id="BAAAZA010000003">
    <property type="protein sequence ID" value="GAA3852442.1"/>
    <property type="molecule type" value="Genomic_DNA"/>
</dbReference>
<feature type="transmembrane region" description="Helical" evidence="1">
    <location>
        <begin position="12"/>
        <end position="34"/>
    </location>
</feature>
<accession>A0ABP7JSP4</accession>
<dbReference type="RefSeq" id="WP_331266958.1">
    <property type="nucleotide sequence ID" value="NZ_BAAAZA010000003.1"/>
</dbReference>
<evidence type="ECO:0000313" key="3">
    <source>
        <dbReference type="Proteomes" id="UP001501563"/>
    </source>
</evidence>
<keyword evidence="1" id="KW-0472">Membrane</keyword>
<reference evidence="3" key="1">
    <citation type="journal article" date="2019" name="Int. J. Syst. Evol. Microbiol.">
        <title>The Global Catalogue of Microorganisms (GCM) 10K type strain sequencing project: providing services to taxonomists for standard genome sequencing and annotation.</title>
        <authorList>
            <consortium name="The Broad Institute Genomics Platform"/>
            <consortium name="The Broad Institute Genome Sequencing Center for Infectious Disease"/>
            <person name="Wu L."/>
            <person name="Ma J."/>
        </authorList>
    </citation>
    <scope>NUCLEOTIDE SEQUENCE [LARGE SCALE GENOMIC DNA]</scope>
    <source>
        <strain evidence="3">JCM 16578</strain>
    </source>
</reference>